<dbReference type="EMBL" id="QGDD01000011">
    <property type="protein sequence ID" value="PWN01168.1"/>
    <property type="molecule type" value="Genomic_DNA"/>
</dbReference>
<comment type="caution">
    <text evidence="1">The sequence shown here is derived from an EMBL/GenBank/DDBJ whole genome shotgun (WGS) entry which is preliminary data.</text>
</comment>
<organism evidence="1 2">
    <name type="scientific">Nocardioides silvaticus</name>
    <dbReference type="NCBI Taxonomy" id="2201891"/>
    <lineage>
        <taxon>Bacteria</taxon>
        <taxon>Bacillati</taxon>
        <taxon>Actinomycetota</taxon>
        <taxon>Actinomycetes</taxon>
        <taxon>Propionibacteriales</taxon>
        <taxon>Nocardioidaceae</taxon>
        <taxon>Nocardioides</taxon>
    </lineage>
</organism>
<sequence length="354" mass="37227">MSMSRRHLLVIGAVVLLLVAGGVVWFVTSRDDEDGPGRLARAVGMAPEASARIGWIDWSGIREELDADLSAASPTEDVEEFLSDGFDADVISPSALVSSAPTLQTDFGFSPATVDWELFAQSEEGAIVIVGLPDSLDLDRVEDQLEELGYQKPSLDDDVWIGGPDLLATIGGVSQELAFITIDRDRRVLAGSDQSATLETWRDDQRGTGLDDGIAEVADAEEGALAASIYAADYACVALSMTQASDADRTRGAELVAQAGDIHPYRAYAIAALPGGDVRVAMSFETEDQARTNADTRSQLAAGPAPGQGGAFPDLFALGEVTADGTVVVLPLDPQPSTYVMSDMATGPVLFATC</sequence>
<evidence type="ECO:0008006" key="3">
    <source>
        <dbReference type="Google" id="ProtNLM"/>
    </source>
</evidence>
<keyword evidence="2" id="KW-1185">Reference proteome</keyword>
<name>A0A316TBR0_9ACTN</name>
<gene>
    <name evidence="1" type="ORF">DJ010_20225</name>
</gene>
<protein>
    <recommendedName>
        <fullName evidence="3">DUF3352 domain-containing protein</fullName>
    </recommendedName>
</protein>
<dbReference type="RefSeq" id="WP_109697162.1">
    <property type="nucleotide sequence ID" value="NZ_QGDD01000011.1"/>
</dbReference>
<dbReference type="Proteomes" id="UP000245507">
    <property type="component" value="Unassembled WGS sequence"/>
</dbReference>
<dbReference type="AlphaFoldDB" id="A0A316TBR0"/>
<accession>A0A316TBR0</accession>
<evidence type="ECO:0000313" key="1">
    <source>
        <dbReference type="EMBL" id="PWN01168.1"/>
    </source>
</evidence>
<reference evidence="1 2" key="1">
    <citation type="submission" date="2018-05" db="EMBL/GenBank/DDBJ databases">
        <title>Nocardioides silvaticus genome.</title>
        <authorList>
            <person name="Li C."/>
            <person name="Wang G."/>
        </authorList>
    </citation>
    <scope>NUCLEOTIDE SEQUENCE [LARGE SCALE GENOMIC DNA]</scope>
    <source>
        <strain evidence="1 2">CCTCC AB 2018079</strain>
    </source>
</reference>
<proteinExistence type="predicted"/>
<evidence type="ECO:0000313" key="2">
    <source>
        <dbReference type="Proteomes" id="UP000245507"/>
    </source>
</evidence>
<dbReference type="OrthoDB" id="3772356at2"/>